<dbReference type="InterPro" id="IPR032675">
    <property type="entry name" value="LRR_dom_sf"/>
</dbReference>
<dbReference type="Gene3D" id="3.80.10.10">
    <property type="entry name" value="Ribonuclease Inhibitor"/>
    <property type="match status" value="1"/>
</dbReference>
<organism evidence="2">
    <name type="scientific">Sesamum calycinum</name>
    <dbReference type="NCBI Taxonomy" id="2727403"/>
    <lineage>
        <taxon>Eukaryota</taxon>
        <taxon>Viridiplantae</taxon>
        <taxon>Streptophyta</taxon>
        <taxon>Embryophyta</taxon>
        <taxon>Tracheophyta</taxon>
        <taxon>Spermatophyta</taxon>
        <taxon>Magnoliopsida</taxon>
        <taxon>eudicotyledons</taxon>
        <taxon>Gunneridae</taxon>
        <taxon>Pentapetalae</taxon>
        <taxon>asterids</taxon>
        <taxon>lamiids</taxon>
        <taxon>Lamiales</taxon>
        <taxon>Pedaliaceae</taxon>
        <taxon>Sesamum</taxon>
    </lineage>
</organism>
<proteinExistence type="predicted"/>
<feature type="domain" description="F-box" evidence="1">
    <location>
        <begin position="26"/>
        <end position="65"/>
    </location>
</feature>
<comment type="caution">
    <text evidence="2">The sequence shown here is derived from an EMBL/GenBank/DDBJ whole genome shotgun (WGS) entry which is preliminary data.</text>
</comment>
<reference evidence="2" key="2">
    <citation type="journal article" date="2024" name="Plant">
        <title>Genomic evolution and insights into agronomic trait innovations of Sesamum species.</title>
        <authorList>
            <person name="Miao H."/>
            <person name="Wang L."/>
            <person name="Qu L."/>
            <person name="Liu H."/>
            <person name="Sun Y."/>
            <person name="Le M."/>
            <person name="Wang Q."/>
            <person name="Wei S."/>
            <person name="Zheng Y."/>
            <person name="Lin W."/>
            <person name="Duan Y."/>
            <person name="Cao H."/>
            <person name="Xiong S."/>
            <person name="Wang X."/>
            <person name="Wei L."/>
            <person name="Li C."/>
            <person name="Ma Q."/>
            <person name="Ju M."/>
            <person name="Zhao R."/>
            <person name="Li G."/>
            <person name="Mu C."/>
            <person name="Tian Q."/>
            <person name="Mei H."/>
            <person name="Zhang T."/>
            <person name="Gao T."/>
            <person name="Zhang H."/>
        </authorList>
    </citation>
    <scope>NUCLEOTIDE SEQUENCE</scope>
    <source>
        <strain evidence="2">KEN8</strain>
    </source>
</reference>
<evidence type="ECO:0000313" key="2">
    <source>
        <dbReference type="EMBL" id="KAL0389129.1"/>
    </source>
</evidence>
<dbReference type="PANTHER" id="PTHR31293:SF16">
    <property type="entry name" value="RNI-LIKE SUPERFAMILY PROTEIN"/>
    <property type="match status" value="1"/>
</dbReference>
<sequence>MVQIIEGESSSSKRHRRTIIRGANRLSTLPQHILTEILSRLPTVEAARVSFGSRIWMTTWRLLPNLVFDYSQFPNVVNKAHSFVRFVDWTVAHHDESDVKTFELQLGPTTYCEASIKYQWVEFAIRHNVQKLVLHGRVCGTQNLANSIFSCRSLVKLELSVNELVFSWPETIQLPILKKLKLKFLLLPEMISNQDLFSNFPALEKFSMFFCNIAFFDVLSISSSRLTEFTIGSPDELSRTVVKLTRELFGTSYITTGRWLIQYLSMVPDLPRQLASVRCNYLLMLNVNLWPVARHVKTLMLLVSKCPILSVLSINFVGWKADRSGSILHLFSKFLYTSWDPRESVLQVPPCVFSLVVDGDDSCLCRGSFDELSRIAVKLTRELFGISYIITGRWLIQYLSVVPNLPRQLASVRYNYLMMLNVSLWPVASHVKILMLLVSKCPILSVLSINFVTPQGRIVNLGSGGYVADYDGVEDFDDLNNVTMENFGGNETEMTLVRHLLARTPHLDIMRIEMNPLLDEVDADLKIHQILDYWRASPGVNIMFN</sequence>
<protein>
    <submittedName>
        <fullName evidence="2">F-box/FBD/LRR-repeat protein</fullName>
    </submittedName>
</protein>
<dbReference type="InterPro" id="IPR001810">
    <property type="entry name" value="F-box_dom"/>
</dbReference>
<dbReference type="InterPro" id="IPR036047">
    <property type="entry name" value="F-box-like_dom_sf"/>
</dbReference>
<dbReference type="PANTHER" id="PTHR31293">
    <property type="entry name" value="RNI-LIKE SUPERFAMILY PROTEIN"/>
    <property type="match status" value="1"/>
</dbReference>
<name>A0AAW2S9M8_9LAMI</name>
<evidence type="ECO:0000259" key="1">
    <source>
        <dbReference type="Pfam" id="PF00646"/>
    </source>
</evidence>
<dbReference type="AlphaFoldDB" id="A0AAW2S9M8"/>
<dbReference type="InterPro" id="IPR055294">
    <property type="entry name" value="FBL60-like"/>
</dbReference>
<reference evidence="2" key="1">
    <citation type="submission" date="2020-06" db="EMBL/GenBank/DDBJ databases">
        <authorList>
            <person name="Li T."/>
            <person name="Hu X."/>
            <person name="Zhang T."/>
            <person name="Song X."/>
            <person name="Zhang H."/>
            <person name="Dai N."/>
            <person name="Sheng W."/>
            <person name="Hou X."/>
            <person name="Wei L."/>
        </authorList>
    </citation>
    <scope>NUCLEOTIDE SEQUENCE</scope>
    <source>
        <strain evidence="2">KEN8</strain>
        <tissue evidence="2">Leaf</tissue>
    </source>
</reference>
<accession>A0AAW2S9M8</accession>
<dbReference type="SUPFAM" id="SSF81383">
    <property type="entry name" value="F-box domain"/>
    <property type="match status" value="1"/>
</dbReference>
<dbReference type="Pfam" id="PF00646">
    <property type="entry name" value="F-box"/>
    <property type="match status" value="1"/>
</dbReference>
<gene>
    <name evidence="2" type="ORF">Scaly_0270000</name>
</gene>
<dbReference type="EMBL" id="JACGWM010000002">
    <property type="protein sequence ID" value="KAL0389129.1"/>
    <property type="molecule type" value="Genomic_DNA"/>
</dbReference>